<reference evidence="1" key="1">
    <citation type="submission" date="2021-01" db="EMBL/GenBank/DDBJ databases">
        <authorList>
            <consortium name="Genoscope - CEA"/>
            <person name="William W."/>
        </authorList>
    </citation>
    <scope>NUCLEOTIDE SEQUENCE</scope>
</reference>
<dbReference type="Proteomes" id="UP000688137">
    <property type="component" value="Unassembled WGS sequence"/>
</dbReference>
<gene>
    <name evidence="1" type="ORF">PPRIM_AZ9-3.1.T1810017</name>
</gene>
<name>A0A8S1QNM7_PARPR</name>
<keyword evidence="2" id="KW-1185">Reference proteome</keyword>
<comment type="caution">
    <text evidence="1">The sequence shown here is derived from an EMBL/GenBank/DDBJ whole genome shotgun (WGS) entry which is preliminary data.</text>
</comment>
<proteinExistence type="predicted"/>
<protein>
    <submittedName>
        <fullName evidence="1">Uncharacterized protein</fullName>
    </submittedName>
</protein>
<dbReference type="EMBL" id="CAJJDM010000190">
    <property type="protein sequence ID" value="CAD8116801.1"/>
    <property type="molecule type" value="Genomic_DNA"/>
</dbReference>
<sequence>MRLMICIDHIKSKSFYASMILLLANQRGMLNQLLIIAPTFNLRISDKKYELYFFIYIFLQKNFNREKNI</sequence>
<evidence type="ECO:0000313" key="1">
    <source>
        <dbReference type="EMBL" id="CAD8116801.1"/>
    </source>
</evidence>
<organism evidence="1 2">
    <name type="scientific">Paramecium primaurelia</name>
    <dbReference type="NCBI Taxonomy" id="5886"/>
    <lineage>
        <taxon>Eukaryota</taxon>
        <taxon>Sar</taxon>
        <taxon>Alveolata</taxon>
        <taxon>Ciliophora</taxon>
        <taxon>Intramacronucleata</taxon>
        <taxon>Oligohymenophorea</taxon>
        <taxon>Peniculida</taxon>
        <taxon>Parameciidae</taxon>
        <taxon>Paramecium</taxon>
    </lineage>
</organism>
<dbReference type="AlphaFoldDB" id="A0A8S1QNM7"/>
<evidence type="ECO:0000313" key="2">
    <source>
        <dbReference type="Proteomes" id="UP000688137"/>
    </source>
</evidence>
<accession>A0A8S1QNM7</accession>